<dbReference type="Proteomes" id="UP000799537">
    <property type="component" value="Unassembled WGS sequence"/>
</dbReference>
<evidence type="ECO:0008006" key="4">
    <source>
        <dbReference type="Google" id="ProtNLM"/>
    </source>
</evidence>
<dbReference type="Gene3D" id="3.40.50.720">
    <property type="entry name" value="NAD(P)-binding Rossmann-like Domain"/>
    <property type="match status" value="1"/>
</dbReference>
<organism evidence="2 3">
    <name type="scientific">Zasmidium cellare ATCC 36951</name>
    <dbReference type="NCBI Taxonomy" id="1080233"/>
    <lineage>
        <taxon>Eukaryota</taxon>
        <taxon>Fungi</taxon>
        <taxon>Dikarya</taxon>
        <taxon>Ascomycota</taxon>
        <taxon>Pezizomycotina</taxon>
        <taxon>Dothideomycetes</taxon>
        <taxon>Dothideomycetidae</taxon>
        <taxon>Mycosphaerellales</taxon>
        <taxon>Mycosphaerellaceae</taxon>
        <taxon>Zasmidium</taxon>
    </lineage>
</organism>
<reference evidence="2" key="1">
    <citation type="journal article" date="2020" name="Stud. Mycol.">
        <title>101 Dothideomycetes genomes: a test case for predicting lifestyles and emergence of pathogens.</title>
        <authorList>
            <person name="Haridas S."/>
            <person name="Albert R."/>
            <person name="Binder M."/>
            <person name="Bloem J."/>
            <person name="Labutti K."/>
            <person name="Salamov A."/>
            <person name="Andreopoulos B."/>
            <person name="Baker S."/>
            <person name="Barry K."/>
            <person name="Bills G."/>
            <person name="Bluhm B."/>
            <person name="Cannon C."/>
            <person name="Castanera R."/>
            <person name="Culley D."/>
            <person name="Daum C."/>
            <person name="Ezra D."/>
            <person name="Gonzalez J."/>
            <person name="Henrissat B."/>
            <person name="Kuo A."/>
            <person name="Liang C."/>
            <person name="Lipzen A."/>
            <person name="Lutzoni F."/>
            <person name="Magnuson J."/>
            <person name="Mondo S."/>
            <person name="Nolan M."/>
            <person name="Ohm R."/>
            <person name="Pangilinan J."/>
            <person name="Park H.-J."/>
            <person name="Ramirez L."/>
            <person name="Alfaro M."/>
            <person name="Sun H."/>
            <person name="Tritt A."/>
            <person name="Yoshinaga Y."/>
            <person name="Zwiers L.-H."/>
            <person name="Turgeon B."/>
            <person name="Goodwin S."/>
            <person name="Spatafora J."/>
            <person name="Crous P."/>
            <person name="Grigoriev I."/>
        </authorList>
    </citation>
    <scope>NUCLEOTIDE SEQUENCE</scope>
    <source>
        <strain evidence="2">ATCC 36951</strain>
    </source>
</reference>
<dbReference type="SUPFAM" id="SSF50129">
    <property type="entry name" value="GroES-like"/>
    <property type="match status" value="1"/>
</dbReference>
<gene>
    <name evidence="2" type="ORF">M409DRAFT_59023</name>
</gene>
<dbReference type="EMBL" id="ML993618">
    <property type="protein sequence ID" value="KAF2161640.1"/>
    <property type="molecule type" value="Genomic_DNA"/>
</dbReference>
<dbReference type="Gene3D" id="3.90.180.10">
    <property type="entry name" value="Medium-chain alcohol dehydrogenases, catalytic domain"/>
    <property type="match status" value="1"/>
</dbReference>
<name>A0A6A6C616_ZASCE</name>
<evidence type="ECO:0000313" key="3">
    <source>
        <dbReference type="Proteomes" id="UP000799537"/>
    </source>
</evidence>
<protein>
    <recommendedName>
        <fullName evidence="4">Alcohol dehydrogenase N-terminal domain-containing protein</fullName>
    </recommendedName>
</protein>
<feature type="chain" id="PRO_5025672413" description="Alcohol dehydrogenase N-terminal domain-containing protein" evidence="1">
    <location>
        <begin position="19"/>
        <end position="387"/>
    </location>
</feature>
<keyword evidence="3" id="KW-1185">Reference proteome</keyword>
<accession>A0A6A6C616</accession>
<sequence length="387" mass="42145">MHFWTFLTVTCYALPVFAAYAPLPTEPPKAEDIFKRIDEAQKQCYGTCAAAANGYCGCTATGVGCTEICCQPNFLSSGLRTYVASKPMCLNSASPSATEGFILIRIEASCPAECLLEHDDPERQTIPFERRLRLGGVGTVLRIHEKIRGLGLGDVVLACLSGPDITTDARGDEVASVHQSLVCKLSPNAPNPDAARIPMAFAIATILLHTAGIMPLPLRPIYQNQQEDTPSKNVLLISSDTVLPLMVIKLLCLYTASSIFVVYEPATSGRTTSIDPAMIAGAHFAQQPSSTSDPWEVARGLRSNLGHYGPYSGKDCFDLVLDLTGKRETPEPYQRVLCPDIGRLLQLPPTLRIDFEWLFAEKRIMEELGNLLEKGEIESGLLSIIRS</sequence>
<dbReference type="RefSeq" id="XP_033662529.1">
    <property type="nucleotide sequence ID" value="XM_033814066.1"/>
</dbReference>
<dbReference type="AlphaFoldDB" id="A0A6A6C616"/>
<keyword evidence="1" id="KW-0732">Signal</keyword>
<dbReference type="InterPro" id="IPR011032">
    <property type="entry name" value="GroES-like_sf"/>
</dbReference>
<proteinExistence type="predicted"/>
<feature type="signal peptide" evidence="1">
    <location>
        <begin position="1"/>
        <end position="18"/>
    </location>
</feature>
<evidence type="ECO:0000313" key="2">
    <source>
        <dbReference type="EMBL" id="KAF2161640.1"/>
    </source>
</evidence>
<dbReference type="GeneID" id="54567338"/>
<evidence type="ECO:0000256" key="1">
    <source>
        <dbReference type="SAM" id="SignalP"/>
    </source>
</evidence>